<evidence type="ECO:0000256" key="1">
    <source>
        <dbReference type="ARBA" id="ARBA00010515"/>
    </source>
</evidence>
<dbReference type="GO" id="GO:0016787">
    <property type="term" value="F:hydrolase activity"/>
    <property type="evidence" value="ECO:0007669"/>
    <property type="project" value="UniProtKB-KW"/>
</dbReference>
<organism evidence="4 5">
    <name type="scientific">Sphingomonas insulae</name>
    <dbReference type="NCBI Taxonomy" id="424800"/>
    <lineage>
        <taxon>Bacteria</taxon>
        <taxon>Pseudomonadati</taxon>
        <taxon>Pseudomonadota</taxon>
        <taxon>Alphaproteobacteria</taxon>
        <taxon>Sphingomonadales</taxon>
        <taxon>Sphingomonadaceae</taxon>
        <taxon>Sphingomonas</taxon>
    </lineage>
</organism>
<comment type="similarity">
    <text evidence="1">Belongs to the 'GDXG' lipolytic enzyme family.</text>
</comment>
<evidence type="ECO:0000259" key="3">
    <source>
        <dbReference type="Pfam" id="PF07859"/>
    </source>
</evidence>
<sequence>MTDTPSATPPLPFVRPDVRGFLDYLNAMPGPRTHQMTPDAARQVYHAMKDVADLPIGDVAVTRDLTIPGPAGAIPARLFDARETREPGPALVFFHGGGFVIGNLDTHAGFCAEMARVLDVPIVSVDYRLAPEHRWPAAPDDCEAAARWVAQSPAELDRRVTGLVLCGDSAGGTLAIVAAMDLRDRPAAVPVIVQAPIYPAADTSKPYPSFDEFADGFLLTRDTMLWFADAYAADIADSRGSPLVGRLQGLPPAVIVTASLDPIRDQGRAYAAALVQAGVPVVFREAVGNVHGFVTLRKAIPSSAGDVAGYLAALKDAIVAADAGRVVAQAAGA</sequence>
<keyword evidence="2 4" id="KW-0378">Hydrolase</keyword>
<dbReference type="PANTHER" id="PTHR48081">
    <property type="entry name" value="AB HYDROLASE SUPERFAMILY PROTEIN C4A8.06C"/>
    <property type="match status" value="1"/>
</dbReference>
<dbReference type="PANTHER" id="PTHR48081:SF8">
    <property type="entry name" value="ALPHA_BETA HYDROLASE FOLD-3 DOMAIN-CONTAINING PROTEIN-RELATED"/>
    <property type="match status" value="1"/>
</dbReference>
<dbReference type="PROSITE" id="PS01173">
    <property type="entry name" value="LIPASE_GDXG_HIS"/>
    <property type="match status" value="1"/>
</dbReference>
<dbReference type="Pfam" id="PF07859">
    <property type="entry name" value="Abhydrolase_3"/>
    <property type="match status" value="1"/>
</dbReference>
<evidence type="ECO:0000256" key="2">
    <source>
        <dbReference type="ARBA" id="ARBA00022801"/>
    </source>
</evidence>
<protein>
    <submittedName>
        <fullName evidence="4">Alpha/beta hydrolase</fullName>
    </submittedName>
</protein>
<dbReference type="RefSeq" id="WP_163958785.1">
    <property type="nucleotide sequence ID" value="NZ_BAAAES010000007.1"/>
</dbReference>
<evidence type="ECO:0000313" key="4">
    <source>
        <dbReference type="EMBL" id="GAA0663824.1"/>
    </source>
</evidence>
<comment type="caution">
    <text evidence="4">The sequence shown here is derived from an EMBL/GenBank/DDBJ whole genome shotgun (WGS) entry which is preliminary data.</text>
</comment>
<gene>
    <name evidence="4" type="ORF">GCM10009102_11390</name>
</gene>
<proteinExistence type="inferred from homology"/>
<dbReference type="Proteomes" id="UP001500238">
    <property type="component" value="Unassembled WGS sequence"/>
</dbReference>
<dbReference type="SUPFAM" id="SSF53474">
    <property type="entry name" value="alpha/beta-Hydrolases"/>
    <property type="match status" value="1"/>
</dbReference>
<reference evidence="4 5" key="1">
    <citation type="journal article" date="2019" name="Int. J. Syst. Evol. Microbiol.">
        <title>The Global Catalogue of Microorganisms (GCM) 10K type strain sequencing project: providing services to taxonomists for standard genome sequencing and annotation.</title>
        <authorList>
            <consortium name="The Broad Institute Genomics Platform"/>
            <consortium name="The Broad Institute Genome Sequencing Center for Infectious Disease"/>
            <person name="Wu L."/>
            <person name="Ma J."/>
        </authorList>
    </citation>
    <scope>NUCLEOTIDE SEQUENCE [LARGE SCALE GENOMIC DNA]</scope>
    <source>
        <strain evidence="4 5">JCM 14603</strain>
    </source>
</reference>
<accession>A0ABN1HR48</accession>
<feature type="domain" description="Alpha/beta hydrolase fold-3" evidence="3">
    <location>
        <begin position="91"/>
        <end position="294"/>
    </location>
</feature>
<evidence type="ECO:0000313" key="5">
    <source>
        <dbReference type="Proteomes" id="UP001500238"/>
    </source>
</evidence>
<dbReference type="InterPro" id="IPR029058">
    <property type="entry name" value="AB_hydrolase_fold"/>
</dbReference>
<dbReference type="InterPro" id="IPR002168">
    <property type="entry name" value="Lipase_GDXG_HIS_AS"/>
</dbReference>
<dbReference type="InterPro" id="IPR050300">
    <property type="entry name" value="GDXG_lipolytic_enzyme"/>
</dbReference>
<keyword evidence="5" id="KW-1185">Reference proteome</keyword>
<dbReference type="InterPro" id="IPR013094">
    <property type="entry name" value="AB_hydrolase_3"/>
</dbReference>
<dbReference type="EMBL" id="BAAAES010000007">
    <property type="protein sequence ID" value="GAA0663824.1"/>
    <property type="molecule type" value="Genomic_DNA"/>
</dbReference>
<dbReference type="Gene3D" id="3.40.50.1820">
    <property type="entry name" value="alpha/beta hydrolase"/>
    <property type="match status" value="1"/>
</dbReference>
<name>A0ABN1HR48_9SPHN</name>